<dbReference type="GO" id="GO:0006313">
    <property type="term" value="P:DNA transposition"/>
    <property type="evidence" value="ECO:0007669"/>
    <property type="project" value="InterPro"/>
</dbReference>
<dbReference type="PANTHER" id="PTHR30007:SF1">
    <property type="entry name" value="BLR1914 PROTEIN"/>
    <property type="match status" value="1"/>
</dbReference>
<dbReference type="NCBIfam" id="NF033580">
    <property type="entry name" value="transpos_IS5_3"/>
    <property type="match status" value="1"/>
</dbReference>
<organism evidence="3 4">
    <name type="scientific">Actinomadura spongiicola</name>
    <dbReference type="NCBI Taxonomy" id="2303421"/>
    <lineage>
        <taxon>Bacteria</taxon>
        <taxon>Bacillati</taxon>
        <taxon>Actinomycetota</taxon>
        <taxon>Actinomycetes</taxon>
        <taxon>Streptosporangiales</taxon>
        <taxon>Thermomonosporaceae</taxon>
        <taxon>Actinomadura</taxon>
    </lineage>
</organism>
<feature type="region of interest" description="Disordered" evidence="1">
    <location>
        <begin position="46"/>
        <end position="81"/>
    </location>
</feature>
<comment type="caution">
    <text evidence="3">The sequence shown here is derived from an EMBL/GenBank/DDBJ whole genome shotgun (WGS) entry which is preliminary data.</text>
</comment>
<evidence type="ECO:0000259" key="2">
    <source>
        <dbReference type="Pfam" id="PF01609"/>
    </source>
</evidence>
<gene>
    <name evidence="3" type="ORF">D0T12_34515</name>
</gene>
<dbReference type="Pfam" id="PF01609">
    <property type="entry name" value="DDE_Tnp_1"/>
    <property type="match status" value="1"/>
</dbReference>
<dbReference type="AlphaFoldDB" id="A0A372G6C7"/>
<dbReference type="GO" id="GO:0004803">
    <property type="term" value="F:transposase activity"/>
    <property type="evidence" value="ECO:0007669"/>
    <property type="project" value="InterPro"/>
</dbReference>
<reference evidence="3 4" key="1">
    <citation type="submission" date="2018-08" db="EMBL/GenBank/DDBJ databases">
        <title>Actinomadura spongicola sp. nov., isolated from marine sponge Leucetta chagosensis.</title>
        <authorList>
            <person name="Li L."/>
            <person name="Lin H.W."/>
        </authorList>
    </citation>
    <scope>NUCLEOTIDE SEQUENCE [LARGE SCALE GENOMIC DNA]</scope>
    <source>
        <strain evidence="3 4">LHW52907</strain>
    </source>
</reference>
<dbReference type="PANTHER" id="PTHR30007">
    <property type="entry name" value="PHP DOMAIN PROTEIN"/>
    <property type="match status" value="1"/>
</dbReference>
<feature type="domain" description="Transposase IS4-like" evidence="2">
    <location>
        <begin position="75"/>
        <end position="210"/>
    </location>
</feature>
<dbReference type="EMBL" id="QVNQ01000021">
    <property type="protein sequence ID" value="RFS80950.1"/>
    <property type="molecule type" value="Genomic_DNA"/>
</dbReference>
<evidence type="ECO:0000313" key="4">
    <source>
        <dbReference type="Proteomes" id="UP000262882"/>
    </source>
</evidence>
<name>A0A372G6C7_9ACTN</name>
<evidence type="ECO:0000256" key="1">
    <source>
        <dbReference type="SAM" id="MobiDB-lite"/>
    </source>
</evidence>
<evidence type="ECO:0000313" key="3">
    <source>
        <dbReference type="EMBL" id="RFS80950.1"/>
    </source>
</evidence>
<accession>A0A372G6C7</accession>
<proteinExistence type="predicted"/>
<protein>
    <submittedName>
        <fullName evidence="3">IS5 family transposase</fullName>
    </submittedName>
</protein>
<keyword evidence="4" id="KW-1185">Reference proteome</keyword>
<dbReference type="GO" id="GO:0003677">
    <property type="term" value="F:DNA binding"/>
    <property type="evidence" value="ECO:0007669"/>
    <property type="project" value="InterPro"/>
</dbReference>
<dbReference type="InterPro" id="IPR002559">
    <property type="entry name" value="Transposase_11"/>
</dbReference>
<dbReference type="Proteomes" id="UP000262882">
    <property type="component" value="Unassembled WGS sequence"/>
</dbReference>
<sequence length="221" mass="24488">MNMPLDLHGRGFRQGQGCAFIPLISGLPMPPDRVASPFRSWIDWGARAMPDPEAGDPSPGHEESNGGTLTGPNPVDRGKKGSKLHVLSDAAGLPLVVAVSAANVHDSRALKPLLMALPAIRSRRGPRRRRPVKVRADKAYHSAEHLAWLRGRGIVPRIARAGVESSERLGRHRWKIERTLAWLFGYRRLTIRYERHGHLFNAFLVLAATITCYKKLAKLPT</sequence>